<comment type="caution">
    <text evidence="1">The sequence shown here is derived from an EMBL/GenBank/DDBJ whole genome shotgun (WGS) entry which is preliminary data.</text>
</comment>
<gene>
    <name evidence="1" type="ORF">TIFTF001_001666</name>
</gene>
<organism evidence="1 2">
    <name type="scientific">Ficus carica</name>
    <name type="common">Common fig</name>
    <dbReference type="NCBI Taxonomy" id="3494"/>
    <lineage>
        <taxon>Eukaryota</taxon>
        <taxon>Viridiplantae</taxon>
        <taxon>Streptophyta</taxon>
        <taxon>Embryophyta</taxon>
        <taxon>Tracheophyta</taxon>
        <taxon>Spermatophyta</taxon>
        <taxon>Magnoliopsida</taxon>
        <taxon>eudicotyledons</taxon>
        <taxon>Gunneridae</taxon>
        <taxon>Pentapetalae</taxon>
        <taxon>rosids</taxon>
        <taxon>fabids</taxon>
        <taxon>Rosales</taxon>
        <taxon>Moraceae</taxon>
        <taxon>Ficeae</taxon>
        <taxon>Ficus</taxon>
    </lineage>
</organism>
<dbReference type="EMBL" id="BTGU01000002">
    <property type="protein sequence ID" value="GMN27465.1"/>
    <property type="molecule type" value="Genomic_DNA"/>
</dbReference>
<dbReference type="Proteomes" id="UP001187192">
    <property type="component" value="Unassembled WGS sequence"/>
</dbReference>
<dbReference type="AlphaFoldDB" id="A0AA87ZA06"/>
<evidence type="ECO:0000313" key="1">
    <source>
        <dbReference type="EMBL" id="GMN27465.1"/>
    </source>
</evidence>
<protein>
    <submittedName>
        <fullName evidence="1">Uncharacterized protein</fullName>
    </submittedName>
</protein>
<proteinExistence type="predicted"/>
<sequence>MRQRHDHLHRALVSTPAETIAFSQAMSSLSSSAAAVAAPR</sequence>
<evidence type="ECO:0000313" key="2">
    <source>
        <dbReference type="Proteomes" id="UP001187192"/>
    </source>
</evidence>
<reference evidence="1" key="1">
    <citation type="submission" date="2023-07" db="EMBL/GenBank/DDBJ databases">
        <title>draft genome sequence of fig (Ficus carica).</title>
        <authorList>
            <person name="Takahashi T."/>
            <person name="Nishimura K."/>
        </authorList>
    </citation>
    <scope>NUCLEOTIDE SEQUENCE</scope>
</reference>
<keyword evidence="2" id="KW-1185">Reference proteome</keyword>
<accession>A0AA87ZA06</accession>
<name>A0AA87ZA06_FICCA</name>